<dbReference type="GO" id="GO:0005975">
    <property type="term" value="P:carbohydrate metabolic process"/>
    <property type="evidence" value="ECO:0007669"/>
    <property type="project" value="InterPro"/>
</dbReference>
<dbReference type="InterPro" id="IPR008964">
    <property type="entry name" value="Invasin/intimin_cell_adhesion"/>
</dbReference>
<dbReference type="SUPFAM" id="SSF49373">
    <property type="entry name" value="Invasin/intimin cell-adhesion fragments"/>
    <property type="match status" value="3"/>
</dbReference>
<comment type="similarity">
    <text evidence="1">Belongs to the glycosyl hydrolase 16 family.</text>
</comment>
<dbReference type="Pfam" id="PF02368">
    <property type="entry name" value="Big_2"/>
    <property type="match status" value="3"/>
</dbReference>
<sequence length="1239" mass="136226">MDKMLLSKYFIKMRRRKYYHFIFGEEYFMRRLKQLVAMMLVVCMLITLCPSDVSARTSKAAVKSVTVTNLVTNKLVLKKGTKFQVKPRVVVTGKISKKVTYVSSNKKIVTVDNKGVVKAVKSGKAVVAVKSAANPRVMYKFNVYVGVPTKAVKLSAKAVNMFKGTSRTLKASIAPKNATYKGIQWSSSDKRIATVSSKGVVKAVKVGTVYITAKAMDGSGKYARCKITVKQPVTSIKLSAATLTITEGSSKTLTATVAPASATRKTLSWTSSNKKIATVSAKGVVKAIAPGTATITAKAADGSGKKATCKVTVKKKVTVENKYESQGYKLLWHDEFDGTELNRDIWNVELHEPGWVNNELQAYVDSEDNIKVKNGTLIISSKKKVNEDGSISYTSGRVNTQNKQDFKYGRVQFRAKVPTGKGYLPAAWMMPTNESLYGQWPRCGEIDVMEVLGDNTYTTYGTIHYGNPHSESQGKYTLSNGKSFADSYHVFTCDWEPGKITWYVDGVKMHEENDWYSTTAGKGTVTYPAPFDQPFYVILNLAVGGNWPGNPDADADYINSESLYVDYVRVYQKDSYDENVTKPEREVIIRDPDENGNYVINGDFSETEDLGDAENWIFMAQNGGEGTAVIENNTININTADAGTVDYSIQLVQPDIPVEKGATYKLSFDAWADEARTGIIDVSAPTRSWGRYLKDTKFDMTTEKQTFEYEYTMTDSSDDKGRIEFNFGNQGSVAGVHITNVKLIKTNQTEIVDKKTILADGNLVYNGEFQEGTGRLGYWTVSNNCGAEYKVTGLSDGRRFSYKSLDESVDGNFILSQDELAYAPNTKYVLKFDAESATEGKNIIITTGDSKFAVTLDKGVKNYVYKFETGEEVTDSSISIDFGNSGEVLLDNVKIMQDSLLLNGDFSADFAGYDVYIDSSADADAVVDSQKENNAADFTIKNSGDQNWKIQLKQNNIKLEKGQWYKLSFDIKSSVSRTVQYAIQRDGSTHKDSTGAEDWTPYVQETVKLDAYDQADQKYMTVSNTFQMACDTDEESIFNIALGAGGEDGSAITDQHRICIDNIVLEKTSAPEIDVPVGKNLITNSEFEMSEDGSLAGWENAVTAPGDATFEAGDGKITYSVENVGEADWNIQLKQMGLSLEQGESYTLKCTLVSDVDRVVKVAVMTPSAGYAWHGGEDVVLTAGEAKDVTLTITPKEEVFTDGITVDTGAGLFFSMGYVEGYTLGAHTVSISNVSFVKN</sequence>
<dbReference type="Pfam" id="PF02018">
    <property type="entry name" value="CBM_4_9"/>
    <property type="match status" value="3"/>
</dbReference>
<dbReference type="InterPro" id="IPR000757">
    <property type="entry name" value="Beta-glucanase-like"/>
</dbReference>
<dbReference type="PROSITE" id="PS51762">
    <property type="entry name" value="GH16_2"/>
    <property type="match status" value="1"/>
</dbReference>
<dbReference type="InterPro" id="IPR013320">
    <property type="entry name" value="ConA-like_dom_sf"/>
</dbReference>
<dbReference type="CDD" id="cd08023">
    <property type="entry name" value="GH16_laminarinase_like"/>
    <property type="match status" value="1"/>
</dbReference>
<dbReference type="OrthoDB" id="9809583at2"/>
<evidence type="ECO:0000256" key="2">
    <source>
        <dbReference type="ARBA" id="ARBA00022801"/>
    </source>
</evidence>
<dbReference type="InterPro" id="IPR003305">
    <property type="entry name" value="CenC_carb-bd"/>
</dbReference>
<feature type="domain" description="GH16" evidence="4">
    <location>
        <begin position="323"/>
        <end position="576"/>
    </location>
</feature>
<evidence type="ECO:0000313" key="5">
    <source>
        <dbReference type="EMBL" id="RGS37915.1"/>
    </source>
</evidence>
<dbReference type="AlphaFoldDB" id="A0A412IK60"/>
<dbReference type="PANTHER" id="PTHR10963">
    <property type="entry name" value="GLYCOSYL HYDROLASE-RELATED"/>
    <property type="match status" value="1"/>
</dbReference>
<keyword evidence="2" id="KW-0378">Hydrolase</keyword>
<gene>
    <name evidence="5" type="ORF">DWX94_12060</name>
</gene>
<dbReference type="InterPro" id="IPR008979">
    <property type="entry name" value="Galactose-bd-like_sf"/>
</dbReference>
<dbReference type="SUPFAM" id="SSF49899">
    <property type="entry name" value="Concanavalin A-like lectins/glucanases"/>
    <property type="match status" value="1"/>
</dbReference>
<dbReference type="PROSITE" id="PS50835">
    <property type="entry name" value="IG_LIKE"/>
    <property type="match status" value="1"/>
</dbReference>
<dbReference type="SMART" id="SM00635">
    <property type="entry name" value="BID_2"/>
    <property type="match status" value="3"/>
</dbReference>
<organism evidence="5 6">
    <name type="scientific">Coprococcus eutactus</name>
    <dbReference type="NCBI Taxonomy" id="33043"/>
    <lineage>
        <taxon>Bacteria</taxon>
        <taxon>Bacillati</taxon>
        <taxon>Bacillota</taxon>
        <taxon>Clostridia</taxon>
        <taxon>Lachnospirales</taxon>
        <taxon>Lachnospiraceae</taxon>
        <taxon>Coprococcus</taxon>
    </lineage>
</organism>
<dbReference type="InterPro" id="IPR050546">
    <property type="entry name" value="Glycosyl_Hydrlase_16"/>
</dbReference>
<comment type="caution">
    <text evidence="5">The sequence shown here is derived from an EMBL/GenBank/DDBJ whole genome shotgun (WGS) entry which is preliminary data.</text>
</comment>
<feature type="domain" description="Ig-like" evidence="3">
    <location>
        <begin position="232"/>
        <end position="320"/>
    </location>
</feature>
<dbReference type="Proteomes" id="UP000283295">
    <property type="component" value="Unassembled WGS sequence"/>
</dbReference>
<dbReference type="InterPro" id="IPR003343">
    <property type="entry name" value="Big_2"/>
</dbReference>
<evidence type="ECO:0000256" key="1">
    <source>
        <dbReference type="ARBA" id="ARBA00006865"/>
    </source>
</evidence>
<evidence type="ECO:0000313" key="6">
    <source>
        <dbReference type="Proteomes" id="UP000283295"/>
    </source>
</evidence>
<dbReference type="InterPro" id="IPR007110">
    <property type="entry name" value="Ig-like_dom"/>
</dbReference>
<accession>A0A412IK60</accession>
<proteinExistence type="inferred from homology"/>
<dbReference type="Gene3D" id="2.60.120.260">
    <property type="entry name" value="Galactose-binding domain-like"/>
    <property type="match status" value="4"/>
</dbReference>
<dbReference type="GO" id="GO:0004553">
    <property type="term" value="F:hydrolase activity, hydrolyzing O-glycosyl compounds"/>
    <property type="evidence" value="ECO:0007669"/>
    <property type="project" value="InterPro"/>
</dbReference>
<dbReference type="Gene3D" id="2.60.120.200">
    <property type="match status" value="1"/>
</dbReference>
<reference evidence="5 6" key="1">
    <citation type="submission" date="2018-08" db="EMBL/GenBank/DDBJ databases">
        <title>A genome reference for cultivated species of the human gut microbiota.</title>
        <authorList>
            <person name="Zou Y."/>
            <person name="Xue W."/>
            <person name="Luo G."/>
        </authorList>
    </citation>
    <scope>NUCLEOTIDE SEQUENCE [LARGE SCALE GENOMIC DNA]</scope>
    <source>
        <strain evidence="5 6">AF22-21</strain>
    </source>
</reference>
<evidence type="ECO:0000259" key="3">
    <source>
        <dbReference type="PROSITE" id="PS50835"/>
    </source>
</evidence>
<evidence type="ECO:0000259" key="4">
    <source>
        <dbReference type="PROSITE" id="PS51762"/>
    </source>
</evidence>
<dbReference type="Pfam" id="PF00722">
    <property type="entry name" value="Glyco_hydro_16"/>
    <property type="match status" value="1"/>
</dbReference>
<dbReference type="SUPFAM" id="SSF49785">
    <property type="entry name" value="Galactose-binding domain-like"/>
    <property type="match status" value="4"/>
</dbReference>
<dbReference type="PANTHER" id="PTHR10963:SF55">
    <property type="entry name" value="GLYCOSIDE HYDROLASE FAMILY 16 PROTEIN"/>
    <property type="match status" value="1"/>
</dbReference>
<dbReference type="EMBL" id="QRVK01000041">
    <property type="protein sequence ID" value="RGS37915.1"/>
    <property type="molecule type" value="Genomic_DNA"/>
</dbReference>
<dbReference type="Gene3D" id="2.60.40.1080">
    <property type="match status" value="3"/>
</dbReference>
<name>A0A412IK60_9FIRM</name>
<protein>
    <submittedName>
        <fullName evidence="5">Uncharacterized protein</fullName>
    </submittedName>
</protein>